<feature type="compositionally biased region" description="Low complexity" evidence="1">
    <location>
        <begin position="482"/>
        <end position="500"/>
    </location>
</feature>
<dbReference type="Pfam" id="PF01822">
    <property type="entry name" value="WSC"/>
    <property type="match status" value="1"/>
</dbReference>
<dbReference type="Pfam" id="PF09362">
    <property type="entry name" value="DUF1996"/>
    <property type="match status" value="1"/>
</dbReference>
<dbReference type="InterPro" id="IPR018535">
    <property type="entry name" value="DUF1996"/>
</dbReference>
<dbReference type="Proteomes" id="UP000481861">
    <property type="component" value="Unassembled WGS sequence"/>
</dbReference>
<accession>A0A7C8M7A4</accession>
<sequence>MGCPGRVVRNRLDPIVNPGGVASHVHTISGGSGFGPSMTFQQARDSKCSSCQIKEDMSNYWTPQLMVQMKDGTFQPVPVQGDGDDSNGGMTVYYLQRGEKGEQLKAFPEGFRMLAGDPNRRNFTGDSDAKAINYNCLGGNKPETNELPNYNCPGGLRAQVFFPSCWDGKNLDSDNHRSHMSYPVGDHADSGACPSSHPVHLISIFFEILYDTPKFLDQWNGDQQPFVFSNGDKTGYGLHGDFVNGWDVDVLQKAVDTCTDNSGQVEKCGAVTMFTPDECKACKIPSVIDEPVDGILKALAGCNKISAGPEYAAPPKDCASTAAIGAAAQNFVDLTSTKKWAYTGCGTDKYDKRTFTGKSTTGDDMTVEKCVDFCSGAGFTYAGLEYGRECYCDNKLDKANAPKDGVMGSCTTKCSGNNKQFCGAAGALSIYHKCEGECKNIQIGGAAPAASSKAAAAPSASPKPQSSSNPVSVSKAAVVSKAAATPKPSTTKPTKAAASSMVTPAPTPTKAPDCPRNNCINQIFNPTASVSASSFCASYTKSANTAASAIPQYLHNCYGDANMVTSACKCLSHFPTGMPKIRRHAREI</sequence>
<dbReference type="OrthoDB" id="74764at2759"/>
<name>A0A7C8M7A4_9PLEO</name>
<protein>
    <recommendedName>
        <fullName evidence="2">WSC domain-containing protein</fullName>
    </recommendedName>
</protein>
<evidence type="ECO:0000259" key="2">
    <source>
        <dbReference type="PROSITE" id="PS51212"/>
    </source>
</evidence>
<dbReference type="InterPro" id="IPR002889">
    <property type="entry name" value="WSC_carb-bd"/>
</dbReference>
<reference evidence="3 4" key="1">
    <citation type="submission" date="2020-01" db="EMBL/GenBank/DDBJ databases">
        <authorList>
            <consortium name="DOE Joint Genome Institute"/>
            <person name="Haridas S."/>
            <person name="Albert R."/>
            <person name="Binder M."/>
            <person name="Bloem J."/>
            <person name="Labutti K."/>
            <person name="Salamov A."/>
            <person name="Andreopoulos B."/>
            <person name="Baker S.E."/>
            <person name="Barry K."/>
            <person name="Bills G."/>
            <person name="Bluhm B.H."/>
            <person name="Cannon C."/>
            <person name="Castanera R."/>
            <person name="Culley D.E."/>
            <person name="Daum C."/>
            <person name="Ezra D."/>
            <person name="Gonzalez J.B."/>
            <person name="Henrissat B."/>
            <person name="Kuo A."/>
            <person name="Liang C."/>
            <person name="Lipzen A."/>
            <person name="Lutzoni F."/>
            <person name="Magnuson J."/>
            <person name="Mondo S."/>
            <person name="Nolan M."/>
            <person name="Ohm R."/>
            <person name="Pangilinan J."/>
            <person name="Park H.-J.H."/>
            <person name="Ramirez L."/>
            <person name="Alfaro M."/>
            <person name="Sun H."/>
            <person name="Tritt A."/>
            <person name="Yoshinaga Y."/>
            <person name="Zwiers L.-H.L."/>
            <person name="Turgeon B.G."/>
            <person name="Goodwin S.B."/>
            <person name="Spatafora J.W."/>
            <person name="Crous P.W."/>
            <person name="Grigoriev I.V."/>
        </authorList>
    </citation>
    <scope>NUCLEOTIDE SEQUENCE [LARGE SCALE GENOMIC DNA]</scope>
    <source>
        <strain evidence="3 4">CBS 611.86</strain>
    </source>
</reference>
<organism evidence="3 4">
    <name type="scientific">Massariosphaeria phaeospora</name>
    <dbReference type="NCBI Taxonomy" id="100035"/>
    <lineage>
        <taxon>Eukaryota</taxon>
        <taxon>Fungi</taxon>
        <taxon>Dikarya</taxon>
        <taxon>Ascomycota</taxon>
        <taxon>Pezizomycotina</taxon>
        <taxon>Dothideomycetes</taxon>
        <taxon>Pleosporomycetidae</taxon>
        <taxon>Pleosporales</taxon>
        <taxon>Pleosporales incertae sedis</taxon>
        <taxon>Massariosphaeria</taxon>
    </lineage>
</organism>
<dbReference type="PANTHER" id="PTHR43662:SF3">
    <property type="entry name" value="DOMAIN PROTEIN, PUTATIVE (AFU_ORTHOLOGUE AFUA_6G11970)-RELATED"/>
    <property type="match status" value="1"/>
</dbReference>
<proteinExistence type="predicted"/>
<dbReference type="AlphaFoldDB" id="A0A7C8M7A4"/>
<evidence type="ECO:0000313" key="4">
    <source>
        <dbReference type="Proteomes" id="UP000481861"/>
    </source>
</evidence>
<comment type="caution">
    <text evidence="3">The sequence shown here is derived from an EMBL/GenBank/DDBJ whole genome shotgun (WGS) entry which is preliminary data.</text>
</comment>
<feature type="domain" description="WSC" evidence="2">
    <location>
        <begin position="339"/>
        <end position="434"/>
    </location>
</feature>
<feature type="region of interest" description="Disordered" evidence="1">
    <location>
        <begin position="482"/>
        <end position="511"/>
    </location>
</feature>
<dbReference type="SMART" id="SM00321">
    <property type="entry name" value="WSC"/>
    <property type="match status" value="1"/>
</dbReference>
<gene>
    <name evidence="3" type="ORF">BDV95DRAFT_502105</name>
</gene>
<evidence type="ECO:0000313" key="3">
    <source>
        <dbReference type="EMBL" id="KAF2867803.1"/>
    </source>
</evidence>
<evidence type="ECO:0000256" key="1">
    <source>
        <dbReference type="SAM" id="MobiDB-lite"/>
    </source>
</evidence>
<dbReference type="EMBL" id="JAADJZ010000022">
    <property type="protein sequence ID" value="KAF2867803.1"/>
    <property type="molecule type" value="Genomic_DNA"/>
</dbReference>
<dbReference type="PROSITE" id="PS51212">
    <property type="entry name" value="WSC"/>
    <property type="match status" value="1"/>
</dbReference>
<keyword evidence="4" id="KW-1185">Reference proteome</keyword>
<dbReference type="PANTHER" id="PTHR43662">
    <property type="match status" value="1"/>
</dbReference>